<dbReference type="InterPro" id="IPR006121">
    <property type="entry name" value="HMA_dom"/>
</dbReference>
<dbReference type="InterPro" id="IPR036249">
    <property type="entry name" value="Thioredoxin-like_sf"/>
</dbReference>
<dbReference type="EMBL" id="LFWZ01000021">
    <property type="protein sequence ID" value="KON30785.1"/>
    <property type="molecule type" value="Genomic_DNA"/>
</dbReference>
<dbReference type="InterPro" id="IPR036163">
    <property type="entry name" value="HMA_dom_sf"/>
</dbReference>
<sequence>MEAEDRLATKKIPIVRMECPTCIPLLEREVQRLEGVEEARGSYVTKTLRVTYNPARVDLREIEAAIERLGYRIAYKRYPGVASRIRGLLGREKPSGIRSLSDDEFPDRVLKAPRPVAVLFATPTCPTCRGLKLAYEEAAEGLEGEADLYEMDIASTETWRRYDILAIPIILVFRGGEVAERLGPFPRREEIEGALKR</sequence>
<dbReference type="GO" id="GO:0046872">
    <property type="term" value="F:metal ion binding"/>
    <property type="evidence" value="ECO:0007669"/>
    <property type="project" value="InterPro"/>
</dbReference>
<dbReference type="PROSITE" id="PS50846">
    <property type="entry name" value="HMA_2"/>
    <property type="match status" value="1"/>
</dbReference>
<proteinExistence type="predicted"/>
<dbReference type="AlphaFoldDB" id="A0A0M0BQX2"/>
<dbReference type="Gene3D" id="3.40.30.10">
    <property type="entry name" value="Glutaredoxin"/>
    <property type="match status" value="1"/>
</dbReference>
<gene>
    <name evidence="2" type="ORF">AC482_02985</name>
</gene>
<dbReference type="SUPFAM" id="SSF55008">
    <property type="entry name" value="HMA, heavy metal-associated domain"/>
    <property type="match status" value="1"/>
</dbReference>
<evidence type="ECO:0000313" key="3">
    <source>
        <dbReference type="Proteomes" id="UP000037210"/>
    </source>
</evidence>
<dbReference type="Pfam" id="PF00085">
    <property type="entry name" value="Thioredoxin"/>
    <property type="match status" value="1"/>
</dbReference>
<dbReference type="SUPFAM" id="SSF52833">
    <property type="entry name" value="Thioredoxin-like"/>
    <property type="match status" value="1"/>
</dbReference>
<dbReference type="Proteomes" id="UP000037210">
    <property type="component" value="Unassembled WGS sequence"/>
</dbReference>
<dbReference type="InterPro" id="IPR013766">
    <property type="entry name" value="Thioredoxin_domain"/>
</dbReference>
<evidence type="ECO:0000313" key="2">
    <source>
        <dbReference type="EMBL" id="KON30785.1"/>
    </source>
</evidence>
<dbReference type="CDD" id="cd00371">
    <property type="entry name" value="HMA"/>
    <property type="match status" value="1"/>
</dbReference>
<dbReference type="Pfam" id="PF00403">
    <property type="entry name" value="HMA"/>
    <property type="match status" value="1"/>
</dbReference>
<accession>A0A0M0BQX2</accession>
<dbReference type="CDD" id="cd02947">
    <property type="entry name" value="TRX_family"/>
    <property type="match status" value="1"/>
</dbReference>
<evidence type="ECO:0000259" key="1">
    <source>
        <dbReference type="PROSITE" id="PS50846"/>
    </source>
</evidence>
<name>A0A0M0BQX2_9ARCH</name>
<comment type="caution">
    <text evidence="2">The sequence shown here is derived from an EMBL/GenBank/DDBJ whole genome shotgun (WGS) entry which is preliminary data.</text>
</comment>
<dbReference type="Gene3D" id="3.30.70.100">
    <property type="match status" value="1"/>
</dbReference>
<reference evidence="2 3" key="1">
    <citation type="submission" date="2015-06" db="EMBL/GenBank/DDBJ databases">
        <title>New insights into the roles of widespread benthic archaea in carbon and nitrogen cycling.</title>
        <authorList>
            <person name="Lazar C.S."/>
            <person name="Baker B.J."/>
            <person name="Seitz K.W."/>
            <person name="Hyde A.S."/>
            <person name="Dick G.J."/>
            <person name="Hinrichs K.-U."/>
            <person name="Teske A.P."/>
        </authorList>
    </citation>
    <scope>NUCLEOTIDE SEQUENCE [LARGE SCALE GENOMIC DNA]</scope>
    <source>
        <strain evidence="2">DG-45</strain>
    </source>
</reference>
<protein>
    <recommendedName>
        <fullName evidence="1">HMA domain-containing protein</fullName>
    </recommendedName>
</protein>
<organism evidence="2 3">
    <name type="scientific">miscellaneous Crenarchaeota group-15 archaeon DG-45</name>
    <dbReference type="NCBI Taxonomy" id="1685127"/>
    <lineage>
        <taxon>Archaea</taxon>
        <taxon>Candidatus Bathyarchaeota</taxon>
        <taxon>MCG-15</taxon>
    </lineage>
</organism>
<feature type="domain" description="HMA" evidence="1">
    <location>
        <begin position="8"/>
        <end position="74"/>
    </location>
</feature>